<organism evidence="6 7">
    <name type="scientific">Desulforamulus profundi</name>
    <dbReference type="NCBI Taxonomy" id="1383067"/>
    <lineage>
        <taxon>Bacteria</taxon>
        <taxon>Bacillati</taxon>
        <taxon>Bacillota</taxon>
        <taxon>Clostridia</taxon>
        <taxon>Eubacteriales</taxon>
        <taxon>Peptococcaceae</taxon>
        <taxon>Desulforamulus</taxon>
    </lineage>
</organism>
<dbReference type="Gene3D" id="3.40.920.10">
    <property type="entry name" value="Pyruvate-ferredoxin oxidoreductase, PFOR, domain III"/>
    <property type="match status" value="1"/>
</dbReference>
<dbReference type="Gene3D" id="3.30.70.20">
    <property type="match status" value="1"/>
</dbReference>
<keyword evidence="7" id="KW-1185">Reference proteome</keyword>
<dbReference type="SUPFAM" id="SSF52518">
    <property type="entry name" value="Thiamin diphosphate-binding fold (THDP-binding)"/>
    <property type="match status" value="1"/>
</dbReference>
<dbReference type="InterPro" id="IPR019752">
    <property type="entry name" value="Pyrv/ketoisovalerate_OxRed_cat"/>
</dbReference>
<evidence type="ECO:0000256" key="2">
    <source>
        <dbReference type="ARBA" id="ARBA00023002"/>
    </source>
</evidence>
<feature type="domain" description="4Fe-4S ferredoxin-type" evidence="5">
    <location>
        <begin position="545"/>
        <end position="574"/>
    </location>
</feature>
<dbReference type="PROSITE" id="PS00198">
    <property type="entry name" value="4FE4S_FER_1"/>
    <property type="match status" value="1"/>
</dbReference>
<evidence type="ECO:0000256" key="4">
    <source>
        <dbReference type="ARBA" id="ARBA00023014"/>
    </source>
</evidence>
<dbReference type="Proteomes" id="UP000222564">
    <property type="component" value="Unassembled WGS sequence"/>
</dbReference>
<evidence type="ECO:0000256" key="1">
    <source>
        <dbReference type="ARBA" id="ARBA00022723"/>
    </source>
</evidence>
<comment type="caution">
    <text evidence="6">The sequence shown here is derived from an EMBL/GenBank/DDBJ whole genome shotgun (WGS) entry which is preliminary data.</text>
</comment>
<keyword evidence="2" id="KW-0560">Oxidoreductase</keyword>
<dbReference type="NCBIfam" id="TIGR02175">
    <property type="entry name" value="PorC_KorC"/>
    <property type="match status" value="1"/>
</dbReference>
<dbReference type="PROSITE" id="PS51379">
    <property type="entry name" value="4FE4S_FER_2"/>
    <property type="match status" value="2"/>
</dbReference>
<dbReference type="GO" id="GO:0046872">
    <property type="term" value="F:metal ion binding"/>
    <property type="evidence" value="ECO:0007669"/>
    <property type="project" value="UniProtKB-KW"/>
</dbReference>
<name>A0A2C6MJT6_9FIRM</name>
<dbReference type="InterPro" id="IPR011766">
    <property type="entry name" value="TPP_enzyme_TPP-bd"/>
</dbReference>
<keyword evidence="1" id="KW-0479">Metal-binding</keyword>
<dbReference type="InterPro" id="IPR017900">
    <property type="entry name" value="4Fe4S_Fe_S_CS"/>
</dbReference>
<dbReference type="PANTHER" id="PTHR42897">
    <property type="entry name" value="PYRUVATE SYNTHASE SUBUNIT PORB"/>
    <property type="match status" value="1"/>
</dbReference>
<evidence type="ECO:0000259" key="5">
    <source>
        <dbReference type="PROSITE" id="PS51379"/>
    </source>
</evidence>
<dbReference type="GO" id="GO:0051536">
    <property type="term" value="F:iron-sulfur cluster binding"/>
    <property type="evidence" value="ECO:0007669"/>
    <property type="project" value="UniProtKB-KW"/>
</dbReference>
<feature type="domain" description="4Fe-4S ferredoxin-type" evidence="5">
    <location>
        <begin position="513"/>
        <end position="543"/>
    </location>
</feature>
<gene>
    <name evidence="6" type="ORF">P378_01005</name>
</gene>
<dbReference type="GO" id="GO:0016625">
    <property type="term" value="F:oxidoreductase activity, acting on the aldehyde or oxo group of donors, iron-sulfur protein as acceptor"/>
    <property type="evidence" value="ECO:0007669"/>
    <property type="project" value="InterPro"/>
</dbReference>
<dbReference type="InterPro" id="IPR051479">
    <property type="entry name" value="PorB-like"/>
</dbReference>
<dbReference type="InterPro" id="IPR017896">
    <property type="entry name" value="4Fe4S_Fe-S-bd"/>
</dbReference>
<dbReference type="GO" id="GO:0030976">
    <property type="term" value="F:thiamine pyrophosphate binding"/>
    <property type="evidence" value="ECO:0007669"/>
    <property type="project" value="InterPro"/>
</dbReference>
<dbReference type="InterPro" id="IPR011894">
    <property type="entry name" value="PorC_KorC"/>
</dbReference>
<dbReference type="SUPFAM" id="SSF54862">
    <property type="entry name" value="4Fe-4S ferredoxins"/>
    <property type="match status" value="1"/>
</dbReference>
<protein>
    <submittedName>
        <fullName evidence="6">Ferredoxin oxidoreductase</fullName>
    </submittedName>
</protein>
<dbReference type="Gene3D" id="3.40.50.970">
    <property type="match status" value="2"/>
</dbReference>
<evidence type="ECO:0000313" key="6">
    <source>
        <dbReference type="EMBL" id="PHJ39796.1"/>
    </source>
</evidence>
<dbReference type="SUPFAM" id="SSF53323">
    <property type="entry name" value="Pyruvate-ferredoxin oxidoreductase, PFOR, domain III"/>
    <property type="match status" value="1"/>
</dbReference>
<dbReference type="Pfam" id="PF14697">
    <property type="entry name" value="Fer4_21"/>
    <property type="match status" value="1"/>
</dbReference>
<keyword evidence="4" id="KW-0411">Iron-sulfur</keyword>
<reference evidence="6 7" key="1">
    <citation type="submission" date="2013-09" db="EMBL/GenBank/DDBJ databases">
        <title>Biodegradation of hydrocarbons in the deep terrestrial subsurface : characterization of a microbial consortium composed of two Desulfotomaculum species originating from a deep geological formation.</title>
        <authorList>
            <person name="Aullo T."/>
            <person name="Berlendis S."/>
            <person name="Lascourreges J.-F."/>
            <person name="Dessort D."/>
            <person name="Saint-Laurent S."/>
            <person name="Schraauwers B."/>
            <person name="Mas J."/>
            <person name="Magot M."/>
            <person name="Ranchou-Peyruse A."/>
        </authorList>
    </citation>
    <scope>NUCLEOTIDE SEQUENCE [LARGE SCALE GENOMIC DNA]</scope>
    <source>
        <strain evidence="6 7">Bs107</strain>
    </source>
</reference>
<evidence type="ECO:0000256" key="3">
    <source>
        <dbReference type="ARBA" id="ARBA00023004"/>
    </source>
</evidence>
<dbReference type="AlphaFoldDB" id="A0A2C6MJT6"/>
<evidence type="ECO:0000313" key="7">
    <source>
        <dbReference type="Proteomes" id="UP000222564"/>
    </source>
</evidence>
<dbReference type="InterPro" id="IPR002869">
    <property type="entry name" value="Pyrv_flavodox_OxRed_cen"/>
</dbReference>
<proteinExistence type="predicted"/>
<accession>A0A2C6MJT6</accession>
<dbReference type="PANTHER" id="PTHR42897:SF2">
    <property type="entry name" value="PYRUVATE SYNTHASE SUBUNIT PORB"/>
    <property type="match status" value="1"/>
</dbReference>
<dbReference type="InterPro" id="IPR029061">
    <property type="entry name" value="THDP-binding"/>
</dbReference>
<dbReference type="Pfam" id="PF01558">
    <property type="entry name" value="POR"/>
    <property type="match status" value="1"/>
</dbReference>
<dbReference type="EMBL" id="AWQQ01000007">
    <property type="protein sequence ID" value="PHJ39796.1"/>
    <property type="molecule type" value="Genomic_DNA"/>
</dbReference>
<keyword evidence="3" id="KW-0408">Iron</keyword>
<dbReference type="Pfam" id="PF02775">
    <property type="entry name" value="TPP_enzyme_C"/>
    <property type="match status" value="1"/>
</dbReference>
<sequence>MSPGFEDIMPTEYRELVERGPFGKGLGVSDLGTFKELLEEHPLCAGCGLALSLRLILASLPNPEDTIIVGSTGCSALAFPQVALHNIHSLFGNQNAVATGLKRALKLRFPDKIKDVVVIAGDGATADIGLDMVMQSWFRRENITTIMLDNEAYANTGGQESGMSQEGTVLNMAPKGKKFPKISLTEIARESGCAYVASGSPVHPKKLEKIVRRAILVARETGPAYVQVFCPCPTNYKFKPAEVQKRIKERIKAGTYRIVEYIAPEAQELINQLEGGKLMSNKICIRMSGLGGQGVVTAAHILGSAATRDGKQSTVNPFFGAEKRLAPAESYVRISQERIYERGEILYPNIIMIFHPHVITLGKCYTMPFFDGLQPEGKVLINSDGPLDLSQEELGILAKLKAKIYYIPATRVASEIGGTELSTNMAMLGGLMGIAELVSKESLKEALLERFGGGKFVASGTTAALDDVLKSKYAKLAGLIEKNMEVMEKSADAVVEFLFDNKAKELGGTIVYVAAKVTEEKCIGCKLCVLTCPDPNVIRVLMPDKKVQVDENRCKGCGLCVEICSKGALAIVGN</sequence>